<reference evidence="2" key="1">
    <citation type="journal article" date="2018" name="Sci. Rep.">
        <title>Novel Clade C-I Clostridium difficile strains escape diagnostic tests, differ in pathogenicity potential and carry toxins on extrachromosomal elements.</title>
        <authorList>
            <person name="Ramirez-Vargas G."/>
            <person name="Lopez-Urena D."/>
            <person name="Badilla A."/>
            <person name="Orozco-Aguilar J."/>
            <person name="Murillo T."/>
            <person name="Rojas P."/>
            <person name="Riedel T."/>
            <person name="Overmann J."/>
            <person name="Gonzalez G."/>
            <person name="Chaves-Olarte E."/>
            <person name="Quesada-Gomez C."/>
            <person name="Rodriguez C."/>
        </authorList>
    </citation>
    <scope>NUCLEOTIDE SEQUENCE</scope>
    <source>
        <strain evidence="2">HSJD-312</strain>
        <plasmid evidence="2">pHSJD-312</plasmid>
    </source>
</reference>
<proteinExistence type="predicted"/>
<dbReference type="NCBIfam" id="NF035925">
    <property type="entry name" value="Geo26A_fam"/>
    <property type="match status" value="1"/>
</dbReference>
<keyword evidence="2" id="KW-0614">Plasmid</keyword>
<dbReference type="EMBL" id="MG973074">
    <property type="protein sequence ID" value="AYD68627.1"/>
    <property type="molecule type" value="Genomic_DNA"/>
</dbReference>
<dbReference type="RefSeq" id="WP_021383423.1">
    <property type="nucleotide sequence ID" value="NZ_LJCL01000008.1"/>
</dbReference>
<evidence type="ECO:0000256" key="1">
    <source>
        <dbReference type="SAM" id="SignalP"/>
    </source>
</evidence>
<feature type="signal peptide" evidence="1">
    <location>
        <begin position="1"/>
        <end position="30"/>
    </location>
</feature>
<keyword evidence="1" id="KW-0732">Signal</keyword>
<organism evidence="2">
    <name type="scientific">Clostridioides difficile</name>
    <name type="common">Peptoclostridium difficile</name>
    <dbReference type="NCBI Taxonomy" id="1496"/>
    <lineage>
        <taxon>Bacteria</taxon>
        <taxon>Bacillati</taxon>
        <taxon>Bacillota</taxon>
        <taxon>Clostridia</taxon>
        <taxon>Peptostreptococcales</taxon>
        <taxon>Peptostreptococcaceae</taxon>
        <taxon>Clostridioides</taxon>
    </lineage>
</organism>
<geneLocation type="plasmid" evidence="2">
    <name>pHSJD-312</name>
</geneLocation>
<sequence length="234" mass="25787" precursor="true">MSLKNRKMRTISLVLISSFMISSFPVSTFALSNNDSNIILSQDKNISVNILEDNSEKRVVEVISNDTKTVVTYDKINNIITGDEVNLNTAEKNYINIDLNDTSSYDNDNSISSRKAQITNSSRFSKIYYAANGKKWSIKNTKGSLKGRTETSKNSVNLYRFKDAVDSCRKLENASSRGMDTTKLGLAIAGVTAETGVGAVIGIFTAIGGASSAAYKFYDSLQYRKEADRLFSML</sequence>
<evidence type="ECO:0000313" key="2">
    <source>
        <dbReference type="EMBL" id="AYD68627.1"/>
    </source>
</evidence>
<accession>A0A386JBP1</accession>
<dbReference type="AlphaFoldDB" id="A0A386JBP1"/>
<protein>
    <submittedName>
        <fullName evidence="2">Uncharacterized protein</fullName>
    </submittedName>
</protein>
<gene>
    <name evidence="2" type="ORF">pHSJD-312_00004</name>
</gene>
<name>A0A386JBP1_CLODI</name>
<feature type="chain" id="PRO_5017362167" evidence="1">
    <location>
        <begin position="31"/>
        <end position="234"/>
    </location>
</feature>